<dbReference type="RefSeq" id="WP_199404895.1">
    <property type="nucleotide sequence ID" value="NZ_JAOZFC020000005.1"/>
</dbReference>
<proteinExistence type="predicted"/>
<evidence type="ECO:0000313" key="1">
    <source>
        <dbReference type="EMBL" id="MDF9301013.1"/>
    </source>
</evidence>
<organism evidence="1 2">
    <name type="scientific">Weissella fermenti</name>
    <dbReference type="NCBI Taxonomy" id="2987699"/>
    <lineage>
        <taxon>Bacteria</taxon>
        <taxon>Bacillati</taxon>
        <taxon>Bacillota</taxon>
        <taxon>Bacilli</taxon>
        <taxon>Lactobacillales</taxon>
        <taxon>Lactobacillaceae</taxon>
        <taxon>Weissella</taxon>
    </lineage>
</organism>
<dbReference type="EMBL" id="JAOZFC020000005">
    <property type="protein sequence ID" value="MDF9301013.1"/>
    <property type="molecule type" value="Genomic_DNA"/>
</dbReference>
<reference evidence="1" key="1">
    <citation type="submission" date="2023-03" db="EMBL/GenBank/DDBJ databases">
        <title>Comparative genomics of Weissella fermenti BK2, and weissella type species.</title>
        <authorList>
            <person name="Lee J.K."/>
            <person name="Baek J.H."/>
            <person name="Kim J.M."/>
            <person name="Choi D.G."/>
            <person name="Jeon C.O."/>
        </authorList>
    </citation>
    <scope>NUCLEOTIDE SEQUENCE</scope>
    <source>
        <strain evidence="1">BK2</strain>
    </source>
</reference>
<protein>
    <submittedName>
        <fullName evidence="1">Uncharacterized protein</fullName>
    </submittedName>
</protein>
<name>A0ABT6D781_9LACO</name>
<sequence>MDIETKQRKLKWEFQKEFDAEVNAWKEIPTNEIPKGTRDWAIFLQALLPELNQNIADYDNQRTVVTIKKSEDLFALNLLSEWLQNHPVISDQEKKKYAGTAGTIRLALDYFVENVVMDIDNFDKDLDYLSTKLTVDGVRTAAVLSKFERRIRDMENELGFLVALGVESSTMPKGDLRHLQTDLDRDSFSNEIYNTFRERRGNDKRLLSRKRNKDQLR</sequence>
<keyword evidence="2" id="KW-1185">Reference proteome</keyword>
<dbReference type="Proteomes" id="UP001146336">
    <property type="component" value="Unassembled WGS sequence"/>
</dbReference>
<evidence type="ECO:0000313" key="2">
    <source>
        <dbReference type="Proteomes" id="UP001146336"/>
    </source>
</evidence>
<gene>
    <name evidence="1" type="ORF">OIT47_012145</name>
</gene>
<comment type="caution">
    <text evidence="1">The sequence shown here is derived from an EMBL/GenBank/DDBJ whole genome shotgun (WGS) entry which is preliminary data.</text>
</comment>
<accession>A0ABT6D781</accession>